<keyword evidence="3" id="KW-0233">DNA recombination</keyword>
<evidence type="ECO:0000256" key="3">
    <source>
        <dbReference type="ARBA" id="ARBA00023172"/>
    </source>
</evidence>
<comment type="caution">
    <text evidence="5">The sequence shown here is derived from an EMBL/GenBank/DDBJ whole genome shotgun (WGS) entry which is preliminary data.</text>
</comment>
<dbReference type="InterPro" id="IPR002104">
    <property type="entry name" value="Integrase_catalytic"/>
</dbReference>
<proteinExistence type="inferred from homology"/>
<dbReference type="PANTHER" id="PTHR30349">
    <property type="entry name" value="PHAGE INTEGRASE-RELATED"/>
    <property type="match status" value="1"/>
</dbReference>
<protein>
    <submittedName>
        <fullName evidence="5">Integrase</fullName>
    </submittedName>
</protein>
<dbReference type="GO" id="GO:0015074">
    <property type="term" value="P:DNA integration"/>
    <property type="evidence" value="ECO:0007669"/>
    <property type="project" value="InterPro"/>
</dbReference>
<dbReference type="Gene3D" id="1.10.150.130">
    <property type="match status" value="1"/>
</dbReference>
<dbReference type="GO" id="GO:0003677">
    <property type="term" value="F:DNA binding"/>
    <property type="evidence" value="ECO:0007669"/>
    <property type="project" value="UniProtKB-KW"/>
</dbReference>
<dbReference type="InterPro" id="IPR010998">
    <property type="entry name" value="Integrase_recombinase_N"/>
</dbReference>
<dbReference type="GO" id="GO:0006310">
    <property type="term" value="P:DNA recombination"/>
    <property type="evidence" value="ECO:0007669"/>
    <property type="project" value="UniProtKB-KW"/>
</dbReference>
<comment type="similarity">
    <text evidence="1">Belongs to the 'phage' integrase family.</text>
</comment>
<dbReference type="PANTHER" id="PTHR30349:SF41">
    <property type="entry name" value="INTEGRASE_RECOMBINASE PROTEIN MJ0367-RELATED"/>
    <property type="match status" value="1"/>
</dbReference>
<reference evidence="5 6" key="1">
    <citation type="submission" date="2020-08" db="EMBL/GenBank/DDBJ databases">
        <title>Genomic Encyclopedia of Type Strains, Phase IV (KMG-IV): sequencing the most valuable type-strain genomes for metagenomic binning, comparative biology and taxonomic classification.</title>
        <authorList>
            <person name="Goeker M."/>
        </authorList>
    </citation>
    <scope>NUCLEOTIDE SEQUENCE [LARGE SCALE GENOMIC DNA]</scope>
    <source>
        <strain evidence="5 6">DSM 2461</strain>
    </source>
</reference>
<organism evidence="5 6">
    <name type="scientific">Spirochaeta isovalerica</name>
    <dbReference type="NCBI Taxonomy" id="150"/>
    <lineage>
        <taxon>Bacteria</taxon>
        <taxon>Pseudomonadati</taxon>
        <taxon>Spirochaetota</taxon>
        <taxon>Spirochaetia</taxon>
        <taxon>Spirochaetales</taxon>
        <taxon>Spirochaetaceae</taxon>
        <taxon>Spirochaeta</taxon>
    </lineage>
</organism>
<feature type="domain" description="Tyr recombinase" evidence="4">
    <location>
        <begin position="197"/>
        <end position="393"/>
    </location>
</feature>
<accession>A0A841RF07</accession>
<dbReference type="InterPro" id="IPR050090">
    <property type="entry name" value="Tyrosine_recombinase_XerCD"/>
</dbReference>
<dbReference type="CDD" id="cd00397">
    <property type="entry name" value="DNA_BRE_C"/>
    <property type="match status" value="1"/>
</dbReference>
<evidence type="ECO:0000313" key="6">
    <source>
        <dbReference type="Proteomes" id="UP000587760"/>
    </source>
</evidence>
<dbReference type="Gene3D" id="1.10.443.10">
    <property type="entry name" value="Intergrase catalytic core"/>
    <property type="match status" value="1"/>
</dbReference>
<dbReference type="Proteomes" id="UP000587760">
    <property type="component" value="Unassembled WGS sequence"/>
</dbReference>
<gene>
    <name evidence="5" type="ORF">HNR50_004273</name>
</gene>
<dbReference type="SUPFAM" id="SSF56349">
    <property type="entry name" value="DNA breaking-rejoining enzymes"/>
    <property type="match status" value="1"/>
</dbReference>
<dbReference type="InterPro" id="IPR011010">
    <property type="entry name" value="DNA_brk_join_enz"/>
</dbReference>
<dbReference type="InterPro" id="IPR013762">
    <property type="entry name" value="Integrase-like_cat_sf"/>
</dbReference>
<dbReference type="PROSITE" id="PS51898">
    <property type="entry name" value="TYR_RECOMBINASE"/>
    <property type="match status" value="1"/>
</dbReference>
<keyword evidence="6" id="KW-1185">Reference proteome</keyword>
<sequence>MIEQFRLFKRGRSQGKKIYYCEFFDETGTRIRTLSTGQTSKAAARNWSIHQITQGLVHVKKDQKFAQFAENWFIWDKCDYLKREINRRGYRRSYADIQRNLLTNYITPTFGKYKLSQITVQRIEKWLFDIRDNKIIPASKKDDKKYKEKKKASTTKANVTANRCLAVLKIMMKEALRLQLISSDPASLVKKLKEDSKNKGLLTRDEVRTLFNPQRIEEVWGKDKLFYAISVLAATTGMRMGEVQALQFKDVFEDHILVNHSWDRKYGLVSPKANSTRAISLPCYVSEVLQNIIEQQKITDEDAIIFQGKIPGQPVDHRAIVKHLYKALENIDISDSQRRERNITFHSWRHFFNTFMRGKVSDIQLRKVTGHRTEAMTDHYDHQLLEELEEIRQVQNTIL</sequence>
<evidence type="ECO:0000313" key="5">
    <source>
        <dbReference type="EMBL" id="MBB6482573.1"/>
    </source>
</evidence>
<dbReference type="Pfam" id="PF00589">
    <property type="entry name" value="Phage_integrase"/>
    <property type="match status" value="1"/>
</dbReference>
<name>A0A841RF07_9SPIO</name>
<evidence type="ECO:0000256" key="2">
    <source>
        <dbReference type="ARBA" id="ARBA00023125"/>
    </source>
</evidence>
<evidence type="ECO:0000256" key="1">
    <source>
        <dbReference type="ARBA" id="ARBA00008857"/>
    </source>
</evidence>
<dbReference type="RefSeq" id="WP_184748808.1">
    <property type="nucleotide sequence ID" value="NZ_JACHGJ010000013.1"/>
</dbReference>
<dbReference type="AlphaFoldDB" id="A0A841RF07"/>
<keyword evidence="2" id="KW-0238">DNA-binding</keyword>
<evidence type="ECO:0000259" key="4">
    <source>
        <dbReference type="PROSITE" id="PS51898"/>
    </source>
</evidence>
<dbReference type="EMBL" id="JACHGJ010000013">
    <property type="protein sequence ID" value="MBB6482573.1"/>
    <property type="molecule type" value="Genomic_DNA"/>
</dbReference>